<comment type="subunit">
    <text evidence="5">Homodimer.</text>
</comment>
<dbReference type="GO" id="GO:0002128">
    <property type="term" value="P:tRNA nucleoside ribose methylation"/>
    <property type="evidence" value="ECO:0007669"/>
    <property type="project" value="TreeGrafter"/>
</dbReference>
<feature type="domain" description="tRNA/rRNA methyltransferase SpoU type" evidence="6">
    <location>
        <begin position="6"/>
        <end position="152"/>
    </location>
</feature>
<dbReference type="Gene3D" id="1.10.8.590">
    <property type="match status" value="1"/>
</dbReference>
<comment type="function">
    <text evidence="5">Catalyzes the formation of 2'O-methylated cytidine (Cm32) or 2'O-methylated uridine (Um32) at position 32 in tRNA.</text>
</comment>
<dbReference type="GO" id="GO:0003723">
    <property type="term" value="F:RNA binding"/>
    <property type="evidence" value="ECO:0007669"/>
    <property type="project" value="InterPro"/>
</dbReference>
<dbReference type="GO" id="GO:0005829">
    <property type="term" value="C:cytosol"/>
    <property type="evidence" value="ECO:0007669"/>
    <property type="project" value="TreeGrafter"/>
</dbReference>
<evidence type="ECO:0000256" key="5">
    <source>
        <dbReference type="RuleBase" id="RU362024"/>
    </source>
</evidence>
<evidence type="ECO:0000313" key="7">
    <source>
        <dbReference type="EMBL" id="ANO58341.1"/>
    </source>
</evidence>
<dbReference type="AlphaFoldDB" id="A0A1B0Z2B6"/>
<keyword evidence="2 5" id="KW-0489">Methyltransferase</keyword>
<dbReference type="GO" id="GO:0160206">
    <property type="term" value="F:tRNA (cytidine(32)/uridine(32)-2'-O)-methyltransferase activity"/>
    <property type="evidence" value="ECO:0007669"/>
    <property type="project" value="UniProtKB-EC"/>
</dbReference>
<evidence type="ECO:0000256" key="1">
    <source>
        <dbReference type="ARBA" id="ARBA00007228"/>
    </source>
</evidence>
<protein>
    <recommendedName>
        <fullName evidence="5">tRNA (cytidine/uridine-2'-O-)-methyltransferase TrmJ</fullName>
        <ecNumber evidence="5">2.1.1.200</ecNumber>
    </recommendedName>
    <alternativeName>
        <fullName evidence="5">tRNA (cytidine(32)/uridine(32)-2'-O)-methyltransferase</fullName>
    </alternativeName>
    <alternativeName>
        <fullName evidence="5">tRNA Cm32/Um32 methyltransferase</fullName>
    </alternativeName>
</protein>
<accession>A0A1B0Z2B6</accession>
<dbReference type="InterPro" id="IPR029028">
    <property type="entry name" value="Alpha/beta_knot_MTases"/>
</dbReference>
<dbReference type="InterPro" id="IPR004384">
    <property type="entry name" value="RNA_MeTrfase_TrmJ/LasT"/>
</dbReference>
<name>A0A1B0Z2B6_9PROT</name>
<reference evidence="7" key="1">
    <citation type="submission" date="2015-11" db="EMBL/GenBank/DDBJ databases">
        <title>Genomes of Abundant and Widespread Viruses from the Deep Ocean.</title>
        <authorList>
            <person name="Mizuno C.M."/>
            <person name="Ghai R."/>
            <person name="Saghai A."/>
            <person name="Lopez-Garcia P."/>
            <person name="Rodriguez-Valera F."/>
        </authorList>
    </citation>
    <scope>NUCLEOTIDE SEQUENCE</scope>
</reference>
<dbReference type="InterPro" id="IPR029026">
    <property type="entry name" value="tRNA_m1G_MTases_N"/>
</dbReference>
<comment type="similarity">
    <text evidence="1">Belongs to the class IV-like SAM-binding methyltransferase superfamily. RNA methyltransferase TrmH family.</text>
</comment>
<dbReference type="Gene3D" id="3.40.1280.10">
    <property type="match status" value="1"/>
</dbReference>
<sequence>MSYKNIYFILVRPQLGENIGATARALKNFKLSKLRIVNPRNGWPNQKAIATSVGAKNILQSSKIYNSLDKSIGDLDQVFATTTRIRNVNKKIISIFDLNKKIKNKQKVGIIFGPENSGLSNDELNCADYVVKIPTNKKFSSLNLSHSVILFCFQLFVFFSKKNFIYMSNYKSSRANKSEVNKFLKFIIQLLDKRGFLQPDHKRQSMIRNIENIFYRTNLSDQEIRILLGIFSTLNKFNKKS</sequence>
<keyword evidence="4 5" id="KW-0949">S-adenosyl-L-methionine</keyword>
<comment type="catalytic activity">
    <reaction evidence="5">
        <text>uridine(32) in tRNA + S-adenosyl-L-methionine = 2'-O-methyluridine(32) in tRNA + S-adenosyl-L-homocysteine + H(+)</text>
        <dbReference type="Rhea" id="RHEA:42936"/>
        <dbReference type="Rhea" id="RHEA-COMP:10107"/>
        <dbReference type="Rhea" id="RHEA-COMP:10290"/>
        <dbReference type="ChEBI" id="CHEBI:15378"/>
        <dbReference type="ChEBI" id="CHEBI:57856"/>
        <dbReference type="ChEBI" id="CHEBI:59789"/>
        <dbReference type="ChEBI" id="CHEBI:65315"/>
        <dbReference type="ChEBI" id="CHEBI:74478"/>
        <dbReference type="EC" id="2.1.1.200"/>
    </reaction>
</comment>
<evidence type="ECO:0000256" key="2">
    <source>
        <dbReference type="ARBA" id="ARBA00022603"/>
    </source>
</evidence>
<dbReference type="PANTHER" id="PTHR42786">
    <property type="entry name" value="TRNA/RRNA METHYLTRANSFERASE"/>
    <property type="match status" value="1"/>
</dbReference>
<keyword evidence="3 7" id="KW-0808">Transferase</keyword>
<dbReference type="SUPFAM" id="SSF75217">
    <property type="entry name" value="alpha/beta knot"/>
    <property type="match status" value="1"/>
</dbReference>
<proteinExistence type="inferred from homology"/>
<dbReference type="PANTHER" id="PTHR42786:SF7">
    <property type="entry name" value="TRNA_RRNA METHYLTRANSFERASE SPOU TYPE DOMAIN-CONTAINING PROTEIN"/>
    <property type="match status" value="1"/>
</dbReference>
<organism evidence="7">
    <name type="scientific">uncultured Alphaproteobacteria bacterium</name>
    <dbReference type="NCBI Taxonomy" id="91750"/>
    <lineage>
        <taxon>Bacteria</taxon>
        <taxon>Pseudomonadati</taxon>
        <taxon>Pseudomonadota</taxon>
        <taxon>Alphaproteobacteria</taxon>
        <taxon>environmental samples</taxon>
    </lineage>
</organism>
<keyword evidence="5" id="KW-0963">Cytoplasm</keyword>
<dbReference type="EMBL" id="KT997805">
    <property type="protein sequence ID" value="ANO58341.1"/>
    <property type="molecule type" value="Genomic_DNA"/>
</dbReference>
<dbReference type="CDD" id="cd18093">
    <property type="entry name" value="SpoU-like_TrmJ"/>
    <property type="match status" value="1"/>
</dbReference>
<comment type="subcellular location">
    <subcellularLocation>
        <location evidence="5">Cytoplasm</location>
    </subcellularLocation>
</comment>
<dbReference type="NCBIfam" id="TIGR00050">
    <property type="entry name" value="rRNA_methyl_1"/>
    <property type="match status" value="1"/>
</dbReference>
<dbReference type="Pfam" id="PF00588">
    <property type="entry name" value="SpoU_methylase"/>
    <property type="match status" value="1"/>
</dbReference>
<evidence type="ECO:0000256" key="4">
    <source>
        <dbReference type="ARBA" id="ARBA00022691"/>
    </source>
</evidence>
<gene>
    <name evidence="5" type="primary">trmJ</name>
</gene>
<keyword evidence="5" id="KW-0819">tRNA processing</keyword>
<evidence type="ECO:0000259" key="6">
    <source>
        <dbReference type="Pfam" id="PF00588"/>
    </source>
</evidence>
<dbReference type="PIRSF" id="PIRSF004808">
    <property type="entry name" value="LasT"/>
    <property type="match status" value="1"/>
</dbReference>
<dbReference type="InterPro" id="IPR001537">
    <property type="entry name" value="SpoU_MeTrfase"/>
</dbReference>
<comment type="catalytic activity">
    <reaction evidence="5">
        <text>cytidine(32) in tRNA + S-adenosyl-L-methionine = 2'-O-methylcytidine(32) in tRNA + S-adenosyl-L-homocysteine + H(+)</text>
        <dbReference type="Rhea" id="RHEA:42932"/>
        <dbReference type="Rhea" id="RHEA-COMP:10288"/>
        <dbReference type="Rhea" id="RHEA-COMP:10289"/>
        <dbReference type="ChEBI" id="CHEBI:15378"/>
        <dbReference type="ChEBI" id="CHEBI:57856"/>
        <dbReference type="ChEBI" id="CHEBI:59789"/>
        <dbReference type="ChEBI" id="CHEBI:74495"/>
        <dbReference type="ChEBI" id="CHEBI:82748"/>
        <dbReference type="EC" id="2.1.1.200"/>
    </reaction>
</comment>
<evidence type="ECO:0000256" key="3">
    <source>
        <dbReference type="ARBA" id="ARBA00022679"/>
    </source>
</evidence>
<dbReference type="EC" id="2.1.1.200" evidence="5"/>
<dbReference type="EMBL" id="KT997875">
    <property type="protein sequence ID" value="ANO58355.1"/>
    <property type="molecule type" value="Genomic_DNA"/>
</dbReference>